<dbReference type="Proteomes" id="UP001431783">
    <property type="component" value="Unassembled WGS sequence"/>
</dbReference>
<protein>
    <submittedName>
        <fullName evidence="1">Uncharacterized protein</fullName>
    </submittedName>
</protein>
<evidence type="ECO:0000313" key="1">
    <source>
        <dbReference type="EMBL" id="KAK9891826.1"/>
    </source>
</evidence>
<proteinExistence type="predicted"/>
<sequence length="197" mass="22155">MRKGVNKKLNLRIGHVCFNSFKNVIEYNGLSTVDVTETWLSATHSPVDFCTPSFNLVQVDRNGVNTIGVALYLMLEKIAYINKQLISNAKSNRMWPFLNKLAVNRKTSHQLPQNLYNLVQINEHLINKLSGVNASGNPGFCGIPRNSVFSFNLIEEWEILREMNTIKSDASGIVPVKRASLDLRLNVIAHPLSMICD</sequence>
<name>A0AAW1VGP3_9CUCU</name>
<comment type="caution">
    <text evidence="1">The sequence shown here is derived from an EMBL/GenBank/DDBJ whole genome shotgun (WGS) entry which is preliminary data.</text>
</comment>
<accession>A0AAW1VGP3</accession>
<evidence type="ECO:0000313" key="2">
    <source>
        <dbReference type="Proteomes" id="UP001431783"/>
    </source>
</evidence>
<dbReference type="EMBL" id="JARQZJ010000130">
    <property type="protein sequence ID" value="KAK9891826.1"/>
    <property type="molecule type" value="Genomic_DNA"/>
</dbReference>
<keyword evidence="2" id="KW-1185">Reference proteome</keyword>
<gene>
    <name evidence="1" type="ORF">WA026_016624</name>
</gene>
<reference evidence="1 2" key="1">
    <citation type="submission" date="2023-03" db="EMBL/GenBank/DDBJ databases">
        <title>Genome insight into feeding habits of ladybird beetles.</title>
        <authorList>
            <person name="Li H.-S."/>
            <person name="Huang Y.-H."/>
            <person name="Pang H."/>
        </authorList>
    </citation>
    <scope>NUCLEOTIDE SEQUENCE [LARGE SCALE GENOMIC DNA]</scope>
    <source>
        <strain evidence="1">SYSU_2023b</strain>
        <tissue evidence="1">Whole body</tissue>
    </source>
</reference>
<organism evidence="1 2">
    <name type="scientific">Henosepilachna vigintioctopunctata</name>
    <dbReference type="NCBI Taxonomy" id="420089"/>
    <lineage>
        <taxon>Eukaryota</taxon>
        <taxon>Metazoa</taxon>
        <taxon>Ecdysozoa</taxon>
        <taxon>Arthropoda</taxon>
        <taxon>Hexapoda</taxon>
        <taxon>Insecta</taxon>
        <taxon>Pterygota</taxon>
        <taxon>Neoptera</taxon>
        <taxon>Endopterygota</taxon>
        <taxon>Coleoptera</taxon>
        <taxon>Polyphaga</taxon>
        <taxon>Cucujiformia</taxon>
        <taxon>Coccinelloidea</taxon>
        <taxon>Coccinellidae</taxon>
        <taxon>Epilachninae</taxon>
        <taxon>Epilachnini</taxon>
        <taxon>Henosepilachna</taxon>
    </lineage>
</organism>
<dbReference type="AlphaFoldDB" id="A0AAW1VGP3"/>